<dbReference type="GO" id="GO:0042734">
    <property type="term" value="C:presynaptic membrane"/>
    <property type="evidence" value="ECO:0007669"/>
    <property type="project" value="TreeGrafter"/>
</dbReference>
<accession>A0A448WNQ7</accession>
<name>A0A448WNQ7_9PLAT</name>
<dbReference type="GO" id="GO:0016081">
    <property type="term" value="P:synaptic vesicle docking"/>
    <property type="evidence" value="ECO:0007669"/>
    <property type="project" value="TreeGrafter"/>
</dbReference>
<dbReference type="GO" id="GO:0031594">
    <property type="term" value="C:neuromuscular junction"/>
    <property type="evidence" value="ECO:0007669"/>
    <property type="project" value="TreeGrafter"/>
</dbReference>
<dbReference type="GO" id="GO:0017075">
    <property type="term" value="F:syntaxin-1 binding"/>
    <property type="evidence" value="ECO:0007669"/>
    <property type="project" value="TreeGrafter"/>
</dbReference>
<keyword evidence="3" id="KW-1185">Reference proteome</keyword>
<proteinExistence type="predicted"/>
<dbReference type="PANTHER" id="PTHR10480">
    <property type="entry name" value="PROTEIN UNC-13 HOMOLOG"/>
    <property type="match status" value="1"/>
</dbReference>
<dbReference type="GO" id="GO:0099525">
    <property type="term" value="P:presynaptic dense core vesicle exocytosis"/>
    <property type="evidence" value="ECO:0007669"/>
    <property type="project" value="TreeGrafter"/>
</dbReference>
<organism evidence="2 3">
    <name type="scientific">Protopolystoma xenopodis</name>
    <dbReference type="NCBI Taxonomy" id="117903"/>
    <lineage>
        <taxon>Eukaryota</taxon>
        <taxon>Metazoa</taxon>
        <taxon>Spiralia</taxon>
        <taxon>Lophotrochozoa</taxon>
        <taxon>Platyhelminthes</taxon>
        <taxon>Monogenea</taxon>
        <taxon>Polyopisthocotylea</taxon>
        <taxon>Polystomatidea</taxon>
        <taxon>Polystomatidae</taxon>
        <taxon>Protopolystoma</taxon>
    </lineage>
</organism>
<dbReference type="AlphaFoldDB" id="A0A448WNQ7"/>
<dbReference type="GO" id="GO:0016082">
    <property type="term" value="P:synaptic vesicle priming"/>
    <property type="evidence" value="ECO:0007669"/>
    <property type="project" value="TreeGrafter"/>
</dbReference>
<dbReference type="GO" id="GO:0035249">
    <property type="term" value="P:synaptic transmission, glutamatergic"/>
    <property type="evidence" value="ECO:0007669"/>
    <property type="project" value="TreeGrafter"/>
</dbReference>
<sequence length="157" mass="16707">MGAGSDPESYELHLCAKDYCFGRSDRLIGLTVLQLRDLAASAGSAGFDGLESAGGSDGIGGRTGGHGSGACACWCRLGRRLHLDDTGWTILRILSQRPQDEVARDFVKIKSEVRSQDDSDQPDANFGPQPLPNSFQASHPYKNIGAGRQCLQTPAKG</sequence>
<feature type="region of interest" description="Disordered" evidence="1">
    <location>
        <begin position="111"/>
        <end position="157"/>
    </location>
</feature>
<reference evidence="2" key="1">
    <citation type="submission" date="2018-11" db="EMBL/GenBank/DDBJ databases">
        <authorList>
            <consortium name="Pathogen Informatics"/>
        </authorList>
    </citation>
    <scope>NUCLEOTIDE SEQUENCE</scope>
</reference>
<evidence type="ECO:0000313" key="3">
    <source>
        <dbReference type="Proteomes" id="UP000784294"/>
    </source>
</evidence>
<dbReference type="GO" id="GO:0019992">
    <property type="term" value="F:diacylglycerol binding"/>
    <property type="evidence" value="ECO:0007669"/>
    <property type="project" value="InterPro"/>
</dbReference>
<evidence type="ECO:0000256" key="1">
    <source>
        <dbReference type="SAM" id="MobiDB-lite"/>
    </source>
</evidence>
<dbReference type="OrthoDB" id="5831756at2759"/>
<dbReference type="GO" id="GO:0061789">
    <property type="term" value="P:dense core granule priming"/>
    <property type="evidence" value="ECO:0007669"/>
    <property type="project" value="TreeGrafter"/>
</dbReference>
<gene>
    <name evidence="2" type="ORF">PXEA_LOCUS9580</name>
</gene>
<dbReference type="GO" id="GO:0043195">
    <property type="term" value="C:terminal bouton"/>
    <property type="evidence" value="ECO:0007669"/>
    <property type="project" value="TreeGrafter"/>
</dbReference>
<comment type="caution">
    <text evidence="2">The sequence shown here is derived from an EMBL/GenBank/DDBJ whole genome shotgun (WGS) entry which is preliminary data.</text>
</comment>
<dbReference type="PANTHER" id="PTHR10480:SF12">
    <property type="entry name" value="UNC-13, ISOFORM E"/>
    <property type="match status" value="1"/>
</dbReference>
<dbReference type="InterPro" id="IPR027080">
    <property type="entry name" value="Unc-13"/>
</dbReference>
<evidence type="ECO:0000313" key="2">
    <source>
        <dbReference type="EMBL" id="VEL16140.1"/>
    </source>
</evidence>
<protein>
    <submittedName>
        <fullName evidence="2">Uncharacterized protein</fullName>
    </submittedName>
</protein>
<dbReference type="GO" id="GO:0005516">
    <property type="term" value="F:calmodulin binding"/>
    <property type="evidence" value="ECO:0007669"/>
    <property type="project" value="TreeGrafter"/>
</dbReference>
<dbReference type="Proteomes" id="UP000784294">
    <property type="component" value="Unassembled WGS sequence"/>
</dbReference>
<dbReference type="GO" id="GO:0098831">
    <property type="term" value="C:presynaptic active zone cytoplasmic component"/>
    <property type="evidence" value="ECO:0007669"/>
    <property type="project" value="TreeGrafter"/>
</dbReference>
<dbReference type="EMBL" id="CAAALY010027288">
    <property type="protein sequence ID" value="VEL16140.1"/>
    <property type="molecule type" value="Genomic_DNA"/>
</dbReference>
<dbReference type="GO" id="GO:0030672">
    <property type="term" value="C:synaptic vesicle membrane"/>
    <property type="evidence" value="ECO:0007669"/>
    <property type="project" value="TreeGrafter"/>
</dbReference>